<evidence type="ECO:0000256" key="5">
    <source>
        <dbReference type="ARBA" id="ARBA00022989"/>
    </source>
</evidence>
<name>A0A2Z4FJM9_9DELT</name>
<dbReference type="PANTHER" id="PTHR47529:SF1">
    <property type="entry name" value="PERIPLASMIC CHAPERONE PPID"/>
    <property type="match status" value="1"/>
</dbReference>
<keyword evidence="4" id="KW-0812">Transmembrane</keyword>
<evidence type="ECO:0000256" key="1">
    <source>
        <dbReference type="ARBA" id="ARBA00004382"/>
    </source>
</evidence>
<keyword evidence="7" id="KW-0143">Chaperone</keyword>
<evidence type="ECO:0000256" key="9">
    <source>
        <dbReference type="ARBA" id="ARBA00040743"/>
    </source>
</evidence>
<evidence type="ECO:0000313" key="11">
    <source>
        <dbReference type="EMBL" id="AWV89045.1"/>
    </source>
</evidence>
<dbReference type="PANTHER" id="PTHR47529">
    <property type="entry name" value="PEPTIDYL-PROLYL CIS-TRANS ISOMERASE D"/>
    <property type="match status" value="1"/>
</dbReference>
<comment type="similarity">
    <text evidence="8">Belongs to the PpiD chaperone family.</text>
</comment>
<keyword evidence="5" id="KW-1133">Transmembrane helix</keyword>
<dbReference type="GO" id="GO:0003755">
    <property type="term" value="F:peptidyl-prolyl cis-trans isomerase activity"/>
    <property type="evidence" value="ECO:0007669"/>
    <property type="project" value="InterPro"/>
</dbReference>
<sequence length="602" mass="66026">MLKTVRHAAKSGFSYILVAGLIVIFAFFFGVPANSCGSSPNAAFSMATVDGKNVDSNDINIIYNPLYSSNTTPEAEQLERQRALSLKAYLMIELLAKKAKEAGLRVSDEEFASYMLDPLRNPEFLSSYGNTGAWDAAYYERYVQNFLLVSMTKYEAFKRNELLARKYINMIEMQINILPQEVEQLEALRNNKVNLEFVSFNTNLLADYVEIDDAKIAAFTQSDAKEIKSYYDNNIADYSTPEQMEIRRIYLEVGLKDADGNDEKARLAAAKKRIDAGEDFAAVAGSINDALKDEQGLMPMTATENMNQDIVKALKDAKVGDVVDVTTETALMLVKLVDKKDAKTTPLADVEKEIATKLLQEKEVNTLADSLAKEFLAKAKETGSLSGALEALNPTETVDEDASGEEAPKSVWAAVSVQETGEFSLEGQDMSNIFGGQLPPGISLGRSAWDRIPKIGQSRALAVDAFSKMDPKSPLADKVYEADGNKVVVSLKSKTTAQDAKAEGEDAPKASDMTEELIAQKSQDMLGQWQRLFQRRTQFGSSLTLDYGPWLEGQFKEAVESGEIKLKSKTGGLAVTMIDPNTVTINPGEGAPIELNATEVKN</sequence>
<reference evidence="11 12" key="1">
    <citation type="submission" date="2018-06" db="EMBL/GenBank/DDBJ databases">
        <title>Lujinxingia sediminis gen. nov. sp. nov., a new facultative anaerobic member of the class Deltaproteobacteria, and proposal of Lujinxingaceae fam. nov.</title>
        <authorList>
            <person name="Guo L.-Y."/>
            <person name="Li C.-M."/>
            <person name="Wang S."/>
            <person name="Du Z.-J."/>
        </authorList>
    </citation>
    <scope>NUCLEOTIDE SEQUENCE [LARGE SCALE GENOMIC DNA]</scope>
    <source>
        <strain evidence="11 12">FA350</strain>
    </source>
</reference>
<keyword evidence="3" id="KW-0997">Cell inner membrane</keyword>
<proteinExistence type="inferred from homology"/>
<keyword evidence="6" id="KW-0472">Membrane</keyword>
<dbReference type="InterPro" id="IPR027304">
    <property type="entry name" value="Trigger_fact/SurA_dom_sf"/>
</dbReference>
<evidence type="ECO:0000256" key="3">
    <source>
        <dbReference type="ARBA" id="ARBA00022519"/>
    </source>
</evidence>
<protein>
    <recommendedName>
        <fullName evidence="9">Periplasmic chaperone PpiD</fullName>
    </recommendedName>
    <alternativeName>
        <fullName evidence="10">Periplasmic folding chaperone</fullName>
    </alternativeName>
</protein>
<keyword evidence="2" id="KW-1003">Cell membrane</keyword>
<dbReference type="InterPro" id="IPR052029">
    <property type="entry name" value="PpiD_chaperone"/>
</dbReference>
<dbReference type="Gene3D" id="3.10.50.40">
    <property type="match status" value="1"/>
</dbReference>
<evidence type="ECO:0000256" key="2">
    <source>
        <dbReference type="ARBA" id="ARBA00022475"/>
    </source>
</evidence>
<evidence type="ECO:0000313" key="12">
    <source>
        <dbReference type="Proteomes" id="UP000249799"/>
    </source>
</evidence>
<dbReference type="RefSeq" id="WP_111333227.1">
    <property type="nucleotide sequence ID" value="NZ_CP030032.1"/>
</dbReference>
<keyword evidence="12" id="KW-1185">Reference proteome</keyword>
<dbReference type="OrthoDB" id="5497912at2"/>
<dbReference type="SUPFAM" id="SSF54534">
    <property type="entry name" value="FKBP-like"/>
    <property type="match status" value="1"/>
</dbReference>
<dbReference type="GO" id="GO:0005886">
    <property type="term" value="C:plasma membrane"/>
    <property type="evidence" value="ECO:0007669"/>
    <property type="project" value="UniProtKB-SubCell"/>
</dbReference>
<gene>
    <name evidence="11" type="ORF">DN745_06725</name>
</gene>
<dbReference type="SUPFAM" id="SSF109998">
    <property type="entry name" value="Triger factor/SurA peptide-binding domain-like"/>
    <property type="match status" value="1"/>
</dbReference>
<dbReference type="AlphaFoldDB" id="A0A2Z4FJM9"/>
<dbReference type="Gene3D" id="1.10.4030.10">
    <property type="entry name" value="Porin chaperone SurA, peptide-binding domain"/>
    <property type="match status" value="1"/>
</dbReference>
<dbReference type="Pfam" id="PF13145">
    <property type="entry name" value="Rotamase_2"/>
    <property type="match status" value="1"/>
</dbReference>
<organism evidence="11 12">
    <name type="scientific">Bradymonas sediminis</name>
    <dbReference type="NCBI Taxonomy" id="1548548"/>
    <lineage>
        <taxon>Bacteria</taxon>
        <taxon>Deltaproteobacteria</taxon>
        <taxon>Bradymonadales</taxon>
        <taxon>Bradymonadaceae</taxon>
        <taxon>Bradymonas</taxon>
    </lineage>
</organism>
<dbReference type="InterPro" id="IPR046357">
    <property type="entry name" value="PPIase_dom_sf"/>
</dbReference>
<dbReference type="KEGG" id="bsed:DN745_06725"/>
<dbReference type="InterPro" id="IPR000297">
    <property type="entry name" value="PPIase_PpiC"/>
</dbReference>
<evidence type="ECO:0000256" key="6">
    <source>
        <dbReference type="ARBA" id="ARBA00023136"/>
    </source>
</evidence>
<comment type="subcellular location">
    <subcellularLocation>
        <location evidence="1">Cell inner membrane</location>
        <topology evidence="1">Single-pass type II membrane protein</topology>
        <orientation evidence="1">Periplasmic side</orientation>
    </subcellularLocation>
</comment>
<dbReference type="EMBL" id="CP030032">
    <property type="protein sequence ID" value="AWV89045.1"/>
    <property type="molecule type" value="Genomic_DNA"/>
</dbReference>
<dbReference type="Pfam" id="PF13624">
    <property type="entry name" value="SurA_N_3"/>
    <property type="match status" value="1"/>
</dbReference>
<evidence type="ECO:0000256" key="10">
    <source>
        <dbReference type="ARBA" id="ARBA00042775"/>
    </source>
</evidence>
<evidence type="ECO:0000256" key="8">
    <source>
        <dbReference type="ARBA" id="ARBA00038408"/>
    </source>
</evidence>
<evidence type="ECO:0000256" key="7">
    <source>
        <dbReference type="ARBA" id="ARBA00023186"/>
    </source>
</evidence>
<evidence type="ECO:0000256" key="4">
    <source>
        <dbReference type="ARBA" id="ARBA00022692"/>
    </source>
</evidence>
<accession>A0A2Z4FJM9</accession>
<dbReference type="Proteomes" id="UP000249799">
    <property type="component" value="Chromosome"/>
</dbReference>